<accession>A0ACC3MA77</accession>
<sequence>MGSMALVRHPDRNTRNDRNGNESRLEHPLLEICLTSSKGLGLFAKQDIKRGTRILSERPLIVLPSEDVADYSSLKQRLDDLTTVELALFYDLGDNKDLIDDEVRSRIHQVALVSGKFRKRPDGLEIFIKTGAKAHTVFKTNATSMGRDRGYGIFPLYSRINHSCRPNVHASYNPSLGTHTVHAIREVQAGEELLVSYIDCAQPTQKRTEDLEKHGVDCWCEVCKRSSAAKQSERRRHLIFDLKRGLSAYVGDHVKGRRTPDRLIPHNPTEAVTAAENLVQLLCEDCLEGMDLAFAYRIASKYSLQLGMVEKTKAYAVKEAEVELYCLGTETGYLKDGNAEAWLKRIQWTAERDAVKIRMCEKRGVKEAKKADKKADKKAKKGAR</sequence>
<keyword evidence="2" id="KW-1185">Reference proteome</keyword>
<organism evidence="1 2">
    <name type="scientific">Vermiconidia calcicola</name>
    <dbReference type="NCBI Taxonomy" id="1690605"/>
    <lineage>
        <taxon>Eukaryota</taxon>
        <taxon>Fungi</taxon>
        <taxon>Dikarya</taxon>
        <taxon>Ascomycota</taxon>
        <taxon>Pezizomycotina</taxon>
        <taxon>Dothideomycetes</taxon>
        <taxon>Dothideomycetidae</taxon>
        <taxon>Mycosphaerellales</taxon>
        <taxon>Extremaceae</taxon>
        <taxon>Vermiconidia</taxon>
    </lineage>
</organism>
<name>A0ACC3MA77_9PEZI</name>
<gene>
    <name evidence="1" type="ORF">LTR37_020901</name>
</gene>
<proteinExistence type="predicted"/>
<comment type="caution">
    <text evidence="1">The sequence shown here is derived from an EMBL/GenBank/DDBJ whole genome shotgun (WGS) entry which is preliminary data.</text>
</comment>
<dbReference type="EMBL" id="JAUTXU010000403">
    <property type="protein sequence ID" value="KAK3681487.1"/>
    <property type="molecule type" value="Genomic_DNA"/>
</dbReference>
<reference evidence="1" key="1">
    <citation type="submission" date="2023-07" db="EMBL/GenBank/DDBJ databases">
        <title>Black Yeasts Isolated from many extreme environments.</title>
        <authorList>
            <person name="Coleine C."/>
            <person name="Stajich J.E."/>
            <person name="Selbmann L."/>
        </authorList>
    </citation>
    <scope>NUCLEOTIDE SEQUENCE</scope>
    <source>
        <strain evidence="1">CCFEE 5714</strain>
    </source>
</reference>
<evidence type="ECO:0000313" key="1">
    <source>
        <dbReference type="EMBL" id="KAK3681487.1"/>
    </source>
</evidence>
<protein>
    <submittedName>
        <fullName evidence="1">Uncharacterized protein</fullName>
    </submittedName>
</protein>
<dbReference type="Proteomes" id="UP001281147">
    <property type="component" value="Unassembled WGS sequence"/>
</dbReference>
<evidence type="ECO:0000313" key="2">
    <source>
        <dbReference type="Proteomes" id="UP001281147"/>
    </source>
</evidence>